<dbReference type="Gene3D" id="3.20.20.300">
    <property type="entry name" value="Glycoside hydrolase, family 3, N-terminal domain"/>
    <property type="match status" value="1"/>
</dbReference>
<evidence type="ECO:0000313" key="15">
    <source>
        <dbReference type="EMBL" id="AEN99939.1"/>
    </source>
</evidence>
<dbReference type="SMART" id="SM01217">
    <property type="entry name" value="Fn3_like"/>
    <property type="match status" value="1"/>
</dbReference>
<feature type="domain" description="GST N-terminal" evidence="14">
    <location>
        <begin position="812"/>
        <end position="909"/>
    </location>
</feature>
<protein>
    <recommendedName>
        <fullName evidence="4">beta-glucosidase</fullName>
        <ecNumber evidence="4">3.2.1.21</ecNumber>
    </recommendedName>
</protein>
<dbReference type="Pfam" id="PF01915">
    <property type="entry name" value="Glyco_hydro_3_C"/>
    <property type="match status" value="1"/>
</dbReference>
<dbReference type="PROSITE" id="PS50404">
    <property type="entry name" value="GST_NTER"/>
    <property type="match status" value="1"/>
</dbReference>
<evidence type="ECO:0000256" key="6">
    <source>
        <dbReference type="ARBA" id="ARBA00022801"/>
    </source>
</evidence>
<evidence type="ECO:0000256" key="8">
    <source>
        <dbReference type="ARBA" id="ARBA00023180"/>
    </source>
</evidence>
<reference evidence="15" key="1">
    <citation type="journal article" date="2012" name="Bioresour. Technol.">
        <title>Characterization of a GH family 3 ?-glycoside hydrolase from Chrysosporium lucknowense and its application to the hydrolysis of ?-glucan and xylan.</title>
        <authorList>
            <person name="Dotsenko G.S."/>
            <person name="Sinitsyna O.A."/>
            <person name="Hinz S.W."/>
            <person name="Wery J."/>
            <person name="Sinitsyn A.P."/>
        </authorList>
    </citation>
    <scope>NUCLEOTIDE SEQUENCE</scope>
    <source>
        <strain evidence="15">VKM F-3500-D</strain>
    </source>
</reference>
<feature type="compositionally biased region" description="Low complexity" evidence="12">
    <location>
        <begin position="907"/>
        <end position="932"/>
    </location>
</feature>
<dbReference type="InterPro" id="IPR036881">
    <property type="entry name" value="Glyco_hydro_3_C_sf"/>
</dbReference>
<name>G3FAQ7_9EURO</name>
<evidence type="ECO:0000256" key="3">
    <source>
        <dbReference type="ARBA" id="ARBA00005336"/>
    </source>
</evidence>
<evidence type="ECO:0000256" key="1">
    <source>
        <dbReference type="ARBA" id="ARBA00000448"/>
    </source>
</evidence>
<dbReference type="InterPro" id="IPR051915">
    <property type="entry name" value="Cellulose_Degrad_GH3"/>
</dbReference>
<feature type="signal peptide" evidence="13">
    <location>
        <begin position="1"/>
        <end position="16"/>
    </location>
</feature>
<keyword evidence="6 15" id="KW-0378">Hydrolase</keyword>
<dbReference type="Gene3D" id="3.40.30.10">
    <property type="entry name" value="Glutaredoxin"/>
    <property type="match status" value="1"/>
</dbReference>
<gene>
    <name evidence="15" type="primary">bxl5</name>
</gene>
<comment type="catalytic activity">
    <reaction evidence="1">
        <text>Hydrolysis of terminal, non-reducing beta-D-glucosyl residues with release of beta-D-glucose.</text>
        <dbReference type="EC" id="3.2.1.21"/>
    </reaction>
</comment>
<dbReference type="Gene3D" id="2.60.40.10">
    <property type="entry name" value="Immunoglobulins"/>
    <property type="match status" value="1"/>
</dbReference>
<dbReference type="InterPro" id="IPR036962">
    <property type="entry name" value="Glyco_hydro_3_N_sf"/>
</dbReference>
<dbReference type="AlphaFoldDB" id="G3FAQ7"/>
<comment type="pathway">
    <text evidence="2">Glycan metabolism; cellulose degradation.</text>
</comment>
<dbReference type="PANTHER" id="PTHR30620">
    <property type="entry name" value="PERIPLASMIC BETA-GLUCOSIDASE-RELATED"/>
    <property type="match status" value="1"/>
</dbReference>
<proteinExistence type="inferred from homology"/>
<feature type="region of interest" description="Disordered" evidence="12">
    <location>
        <begin position="906"/>
        <end position="936"/>
    </location>
</feature>
<evidence type="ECO:0000256" key="4">
    <source>
        <dbReference type="ARBA" id="ARBA00012744"/>
    </source>
</evidence>
<dbReference type="InterPro" id="IPR001764">
    <property type="entry name" value="Glyco_hydro_3_N"/>
</dbReference>
<organism evidence="15">
    <name type="scientific">Chrysosporium lucknowense</name>
    <dbReference type="NCBI Taxonomy" id="85845"/>
    <lineage>
        <taxon>Eukaryota</taxon>
        <taxon>Fungi</taxon>
        <taxon>Dikarya</taxon>
        <taxon>Ascomycota</taxon>
        <taxon>Pezizomycotina</taxon>
        <taxon>Eurotiomycetes</taxon>
        <taxon>Eurotiomycetidae</taxon>
        <taxon>Onygenales</taxon>
        <taxon>Onygenaceae</taxon>
        <taxon>Chrysosporium</taxon>
    </lineage>
</organism>
<evidence type="ECO:0000256" key="13">
    <source>
        <dbReference type="SAM" id="SignalP"/>
    </source>
</evidence>
<dbReference type="Gene3D" id="1.20.1050.10">
    <property type="match status" value="1"/>
</dbReference>
<evidence type="ECO:0000256" key="5">
    <source>
        <dbReference type="ARBA" id="ARBA00022729"/>
    </source>
</evidence>
<sequence length="1106" mass="120229">MRFLPSTLLLAAAALAADKGRPSLKNAVYKNPKASVEDRVADLLSRMTIEEKASQLLQGDIRNWMNETTNALNQTGLEWSTRYRGSAFYVGVPVPNEWLTKHIKAAQDYIQKETYLGIPAFVQTEGLHGFLAHNATIFSSPIGLGCSWNPSLVEEMAAAIAKEARALGVNQLFAPVADLARELRHGRVEEMYSEDGLLAGEFARAYVKGAQSAGVSAMVKHFAAFGVTEQGLNTGPVHGGERELRTTYLPPYQRAIIDGGVYSIMTAYHSYDGIPAVSDPHLLTDILRDEWGYGYFTMTDAGASDRLCADFKMCASDPIDKEAIVKYILPAGGDVEMGGGSYSFEKIPELVSSGKVEEELVDTAVARVLRAKFELGLFENPFPGLPSEEANKVIHAPEHVALAKKLDEESIVLLENHNNVLPLSKDASVAVIGPMAHGFMNYGDYVVVNSSTRGITPLDGIKAASRGKVTYAKGCERWSNSQDGFPEAVAAAEAADVAVVVVGTWSRDQNELWQGLNATTGEHVDVDSLDLVGAQEALVRAIVETGKPTVVVFSSGKPVTAPSISEHAAALVQQFYPSEQGGAALASILFGDVNPSGRLSVSFPRSVGDLPVYYDYLNSGRGASPDAGVAYENGTLVFGHQYVLGDPRPLYEFGYGLSYSKFEYGDVTVDKTIVTAQDTVTVTVTVKNVSSREGQEVVQVYVKDLIASVVVPNIRLRGFQKLKLRPGESKRVSIKVNVQDLGVWDARMRYVVEPGDFLFLVGKTPLRYTDWIRQTFFGHNSRNSHPDPLTCSLSDLPTMDTSNNKVITFYDIILDPTAYPISPNPWKTRYALNFAKVPYRTTWVPLAAVAETRNALQLPANRKHADGSDFPTLPIIRDPLAATTSGSEVVVGDSFDIALHLQNTYLSNNPPSSSSNDPSSAAAGQQQQQQGQLFPADGSGTVALHRAFNAFVDQIFSQYGAPLAGFYMPLDPRTAESDKAAFVRRIPGVTRWEDLEIPKGSEVRSKMLAEFESALDTKLGPCFPSPAPADGAKGGPQGTGPFMDGRQLPIYADFIVGGWLQFMRGCLPEWEDMRNKWSGGKWGRLLDALEPWADVDGREGVVPARR</sequence>
<accession>G3FAQ7</accession>
<dbReference type="GO" id="GO:0008422">
    <property type="term" value="F:beta-glucosidase activity"/>
    <property type="evidence" value="ECO:0007669"/>
    <property type="project" value="UniProtKB-EC"/>
</dbReference>
<keyword evidence="8" id="KW-0325">Glycoprotein</keyword>
<dbReference type="InterPro" id="IPR017853">
    <property type="entry name" value="GH"/>
</dbReference>
<dbReference type="Pfam" id="PF22041">
    <property type="entry name" value="GST_C_7"/>
    <property type="match status" value="1"/>
</dbReference>
<dbReference type="SUPFAM" id="SSF52279">
    <property type="entry name" value="Beta-D-glucan exohydrolase, C-terminal domain"/>
    <property type="match status" value="1"/>
</dbReference>
<keyword evidence="7" id="KW-0136">Cellulose degradation</keyword>
<dbReference type="FunFam" id="3.20.20.300:FF:000007">
    <property type="entry name" value="Lysosomal beta glucosidase"/>
    <property type="match status" value="1"/>
</dbReference>
<dbReference type="EMBL" id="JF508852">
    <property type="protein sequence ID" value="AEN99939.1"/>
    <property type="molecule type" value="Genomic_DNA"/>
</dbReference>
<dbReference type="PANTHER" id="PTHR30620:SF117">
    <property type="entry name" value="BETA-1,4-XYLOSIDASE (EUROFUNG)"/>
    <property type="match status" value="1"/>
</dbReference>
<dbReference type="FunFam" id="2.60.40.10:FF:000495">
    <property type="entry name" value="Periplasmic beta-glucosidase"/>
    <property type="match status" value="1"/>
</dbReference>
<evidence type="ECO:0000256" key="12">
    <source>
        <dbReference type="SAM" id="MobiDB-lite"/>
    </source>
</evidence>
<dbReference type="InterPro" id="IPR004045">
    <property type="entry name" value="Glutathione_S-Trfase_N"/>
</dbReference>
<keyword evidence="10 15" id="KW-0326">Glycosidase</keyword>
<dbReference type="SMR" id="G3FAQ7"/>
<dbReference type="GO" id="GO:0030245">
    <property type="term" value="P:cellulose catabolic process"/>
    <property type="evidence" value="ECO:0007669"/>
    <property type="project" value="UniProtKB-KW"/>
</dbReference>
<dbReference type="InterPro" id="IPR002772">
    <property type="entry name" value="Glyco_hydro_3_C"/>
</dbReference>
<evidence type="ECO:0000256" key="10">
    <source>
        <dbReference type="ARBA" id="ARBA00023295"/>
    </source>
</evidence>
<dbReference type="Pfam" id="PF00933">
    <property type="entry name" value="Glyco_hydro_3"/>
    <property type="match status" value="1"/>
</dbReference>
<dbReference type="FunFam" id="3.40.50.1700:FF:000009">
    <property type="entry name" value="Periplasmic beta-glucosidase"/>
    <property type="match status" value="1"/>
</dbReference>
<evidence type="ECO:0000256" key="7">
    <source>
        <dbReference type="ARBA" id="ARBA00023001"/>
    </source>
</evidence>
<evidence type="ECO:0000256" key="11">
    <source>
        <dbReference type="ARBA" id="ARBA00023326"/>
    </source>
</evidence>
<evidence type="ECO:0000256" key="2">
    <source>
        <dbReference type="ARBA" id="ARBA00004987"/>
    </source>
</evidence>
<evidence type="ECO:0000256" key="9">
    <source>
        <dbReference type="ARBA" id="ARBA00023277"/>
    </source>
</evidence>
<dbReference type="InterPro" id="IPR054416">
    <property type="entry name" value="GST_UstS-like_C"/>
</dbReference>
<keyword evidence="9" id="KW-0119">Carbohydrate metabolism</keyword>
<dbReference type="PRINTS" id="PR00133">
    <property type="entry name" value="GLHYDRLASE3"/>
</dbReference>
<dbReference type="SUPFAM" id="SSF51445">
    <property type="entry name" value="(Trans)glycosidases"/>
    <property type="match status" value="1"/>
</dbReference>
<keyword evidence="5 13" id="KW-0732">Signal</keyword>
<dbReference type="EC" id="3.2.1.21" evidence="4"/>
<dbReference type="Pfam" id="PF14310">
    <property type="entry name" value="Fn3-like"/>
    <property type="match status" value="1"/>
</dbReference>
<dbReference type="InterPro" id="IPR026891">
    <property type="entry name" value="Fn3-like"/>
</dbReference>
<keyword evidence="11" id="KW-0624">Polysaccharide degradation</keyword>
<dbReference type="InterPro" id="IPR013783">
    <property type="entry name" value="Ig-like_fold"/>
</dbReference>
<feature type="chain" id="PRO_5003443473" description="beta-glucosidase" evidence="13">
    <location>
        <begin position="17"/>
        <end position="1106"/>
    </location>
</feature>
<dbReference type="Gene3D" id="3.40.50.1700">
    <property type="entry name" value="Glycoside hydrolase family 3 C-terminal domain"/>
    <property type="match status" value="1"/>
</dbReference>
<evidence type="ECO:0000259" key="14">
    <source>
        <dbReference type="PROSITE" id="PS50404"/>
    </source>
</evidence>
<comment type="similarity">
    <text evidence="3">Belongs to the glycosyl hydrolase 3 family.</text>
</comment>